<dbReference type="Pfam" id="PF14303">
    <property type="entry name" value="NAM-associated"/>
    <property type="match status" value="1"/>
</dbReference>
<name>A0A5B0S279_PUCGR</name>
<feature type="region of interest" description="Disordered" evidence="1">
    <location>
        <begin position="34"/>
        <end position="103"/>
    </location>
</feature>
<feature type="compositionally biased region" description="Polar residues" evidence="1">
    <location>
        <begin position="194"/>
        <end position="211"/>
    </location>
</feature>
<protein>
    <recommendedName>
        <fullName evidence="2">No apical meristem-associated C-terminal domain-containing protein</fullName>
    </recommendedName>
</protein>
<dbReference type="EMBL" id="VDEP01000106">
    <property type="protein sequence ID" value="KAA1130754.1"/>
    <property type="molecule type" value="Genomic_DNA"/>
</dbReference>
<proteinExistence type="predicted"/>
<dbReference type="InterPro" id="IPR029466">
    <property type="entry name" value="NAM-associated_C"/>
</dbReference>
<sequence>MSDLLPDARKAFYEQEGKQFAFERAWMVLKDSPKWNDASESRGSGGAQPSELPVSTPTPSTPTNQANPATIPSQSSALPQMGSDGSWKRPPGVHSTKRAMKEDHYNAKKIKILSNRSTDYRDRTLAMKKTNDIRDRAAEAELRSSNMEIMSKRIEDLPDDISRKYLELQKEIIMHDIRDQVEERRKLAAEKSKGINQSASSSSHQEPQLNQSASSSSHPESRDSENESSETEENEEVAEVYEDEIDPTLDDLA</sequence>
<evidence type="ECO:0000313" key="3">
    <source>
        <dbReference type="EMBL" id="KAA1130754.1"/>
    </source>
</evidence>
<comment type="caution">
    <text evidence="3">The sequence shown here is derived from an EMBL/GenBank/DDBJ whole genome shotgun (WGS) entry which is preliminary data.</text>
</comment>
<organism evidence="3 4">
    <name type="scientific">Puccinia graminis f. sp. tritici</name>
    <dbReference type="NCBI Taxonomy" id="56615"/>
    <lineage>
        <taxon>Eukaryota</taxon>
        <taxon>Fungi</taxon>
        <taxon>Dikarya</taxon>
        <taxon>Basidiomycota</taxon>
        <taxon>Pucciniomycotina</taxon>
        <taxon>Pucciniomycetes</taxon>
        <taxon>Pucciniales</taxon>
        <taxon>Pucciniaceae</taxon>
        <taxon>Puccinia</taxon>
    </lineage>
</organism>
<evidence type="ECO:0000259" key="2">
    <source>
        <dbReference type="Pfam" id="PF14303"/>
    </source>
</evidence>
<evidence type="ECO:0000256" key="1">
    <source>
        <dbReference type="SAM" id="MobiDB-lite"/>
    </source>
</evidence>
<dbReference type="PANTHER" id="PTHR45023">
    <property type="match status" value="1"/>
</dbReference>
<feature type="domain" description="No apical meristem-associated C-terminal" evidence="2">
    <location>
        <begin position="18"/>
        <end position="172"/>
    </location>
</feature>
<gene>
    <name evidence="3" type="ORF">PGTUg99_012723</name>
</gene>
<feature type="compositionally biased region" description="Low complexity" evidence="1">
    <location>
        <begin position="53"/>
        <end position="70"/>
    </location>
</feature>
<accession>A0A5B0S279</accession>
<reference evidence="3 4" key="1">
    <citation type="submission" date="2019-05" db="EMBL/GenBank/DDBJ databases">
        <title>Emergence of the Ug99 lineage of the wheat stem rust pathogen through somatic hybridization.</title>
        <authorList>
            <person name="Li F."/>
            <person name="Upadhyaya N.M."/>
            <person name="Sperschneider J."/>
            <person name="Matny O."/>
            <person name="Nguyen-Phuc H."/>
            <person name="Mago R."/>
            <person name="Raley C."/>
            <person name="Miller M.E."/>
            <person name="Silverstein K.A.T."/>
            <person name="Henningsen E."/>
            <person name="Hirsch C.D."/>
            <person name="Visser B."/>
            <person name="Pretorius Z.A."/>
            <person name="Steffenson B.J."/>
            <person name="Schwessinger B."/>
            <person name="Dodds P.N."/>
            <person name="Figueroa M."/>
        </authorList>
    </citation>
    <scope>NUCLEOTIDE SEQUENCE [LARGE SCALE GENOMIC DNA]</scope>
    <source>
        <strain evidence="3 4">Ug99</strain>
    </source>
</reference>
<dbReference type="AlphaFoldDB" id="A0A5B0S279"/>
<dbReference type="Proteomes" id="UP000325313">
    <property type="component" value="Unassembled WGS sequence"/>
</dbReference>
<dbReference type="PANTHER" id="PTHR45023:SF4">
    <property type="entry name" value="GLYCINE-RICH PROTEIN-RELATED"/>
    <property type="match status" value="1"/>
</dbReference>
<evidence type="ECO:0000313" key="4">
    <source>
        <dbReference type="Proteomes" id="UP000325313"/>
    </source>
</evidence>
<feature type="compositionally biased region" description="Acidic residues" evidence="1">
    <location>
        <begin position="226"/>
        <end position="253"/>
    </location>
</feature>
<feature type="region of interest" description="Disordered" evidence="1">
    <location>
        <begin position="185"/>
        <end position="253"/>
    </location>
</feature>